<keyword evidence="3" id="KW-0808">Transferase</keyword>
<dbReference type="Gene3D" id="3.90.550.10">
    <property type="entry name" value="Spore Coat Polysaccharide Biosynthesis Protein SpsA, Chain A"/>
    <property type="match status" value="1"/>
</dbReference>
<dbReference type="EMBL" id="JBHPBY010000038">
    <property type="protein sequence ID" value="MFC1849431.1"/>
    <property type="molecule type" value="Genomic_DNA"/>
</dbReference>
<evidence type="ECO:0000313" key="5">
    <source>
        <dbReference type="EMBL" id="MFC1849431.1"/>
    </source>
</evidence>
<proteinExistence type="inferred from homology"/>
<evidence type="ECO:0000256" key="1">
    <source>
        <dbReference type="ARBA" id="ARBA00006739"/>
    </source>
</evidence>
<dbReference type="PANTHER" id="PTHR43398:SF1">
    <property type="entry name" value="DOLICHOL-PHOSPHATE MANNOSYLTRANSFERASE SUBUNIT 1"/>
    <property type="match status" value="1"/>
</dbReference>
<comment type="caution">
    <text evidence="5">The sequence shown here is derived from an EMBL/GenBank/DDBJ whole genome shotgun (WGS) entry which is preliminary data.</text>
</comment>
<evidence type="ECO:0000313" key="6">
    <source>
        <dbReference type="Proteomes" id="UP001594351"/>
    </source>
</evidence>
<dbReference type="PANTHER" id="PTHR43398">
    <property type="entry name" value="DOLICHOL-PHOSPHATE MANNOSYLTRANSFERASE SUBUNIT 1"/>
    <property type="match status" value="1"/>
</dbReference>
<dbReference type="SUPFAM" id="SSF53448">
    <property type="entry name" value="Nucleotide-diphospho-sugar transferases"/>
    <property type="match status" value="1"/>
</dbReference>
<evidence type="ECO:0000259" key="4">
    <source>
        <dbReference type="Pfam" id="PF00535"/>
    </source>
</evidence>
<protein>
    <submittedName>
        <fullName evidence="5">Polyprenol monophosphomannose synthase</fullName>
    </submittedName>
</protein>
<dbReference type="InterPro" id="IPR039528">
    <property type="entry name" value="DPM1-like"/>
</dbReference>
<name>A0ABV6YTA8_UNCC1</name>
<dbReference type="CDD" id="cd06442">
    <property type="entry name" value="DPM1_like"/>
    <property type="match status" value="1"/>
</dbReference>
<comment type="similarity">
    <text evidence="1">Belongs to the glycosyltransferase 2 family.</text>
</comment>
<gene>
    <name evidence="5" type="ORF">ACFL27_04395</name>
</gene>
<reference evidence="5 6" key="1">
    <citation type="submission" date="2024-09" db="EMBL/GenBank/DDBJ databases">
        <title>Laminarin stimulates single cell rates of sulfate reduction while oxygen inhibits transcriptomic activity in coastal marine sediment.</title>
        <authorList>
            <person name="Lindsay M."/>
            <person name="Orcutt B."/>
            <person name="Emerson D."/>
            <person name="Stepanauskas R."/>
            <person name="D'Angelo T."/>
        </authorList>
    </citation>
    <scope>NUCLEOTIDE SEQUENCE [LARGE SCALE GENOMIC DNA]</scope>
    <source>
        <strain evidence="5">SAG AM-311-K15</strain>
    </source>
</reference>
<organism evidence="5 6">
    <name type="scientific">candidate division CSSED10-310 bacterium</name>
    <dbReference type="NCBI Taxonomy" id="2855610"/>
    <lineage>
        <taxon>Bacteria</taxon>
        <taxon>Bacteria division CSSED10-310</taxon>
    </lineage>
</organism>
<evidence type="ECO:0000256" key="3">
    <source>
        <dbReference type="ARBA" id="ARBA00022679"/>
    </source>
</evidence>
<dbReference type="Proteomes" id="UP001594351">
    <property type="component" value="Unassembled WGS sequence"/>
</dbReference>
<dbReference type="InterPro" id="IPR001173">
    <property type="entry name" value="Glyco_trans_2-like"/>
</dbReference>
<keyword evidence="2" id="KW-0328">Glycosyltransferase</keyword>
<accession>A0ABV6YTA8</accession>
<feature type="domain" description="Glycosyltransferase 2-like" evidence="4">
    <location>
        <begin position="16"/>
        <end position="180"/>
    </location>
</feature>
<dbReference type="InterPro" id="IPR029044">
    <property type="entry name" value="Nucleotide-diphossugar_trans"/>
</dbReference>
<keyword evidence="6" id="KW-1185">Reference proteome</keyword>
<sequence length="248" mass="27886">MVTGENLPKSRQAPFIIIPTYNEKDNITPLIQIILALNPRYRIIVIDDDSPDGTHAIVEKLAREEPRIFLLHRIGVRGRGTAGIAGFQRALAEGAEAVVEMDADFSHNPEDIPRLFENLSRADVAIGSRMVAGGGETGRAMTRQRITKIASFFIRSYLRIPVLDPTSGFRAFRAEALQKIPWDQLQSQGPSIVEELLYYLHRMGCSIEEISIQFQERNAGTSTFNLRILIQTLWFVLLLPFKSTIPRA</sequence>
<dbReference type="Pfam" id="PF00535">
    <property type="entry name" value="Glycos_transf_2"/>
    <property type="match status" value="1"/>
</dbReference>
<evidence type="ECO:0000256" key="2">
    <source>
        <dbReference type="ARBA" id="ARBA00022676"/>
    </source>
</evidence>